<dbReference type="GO" id="GO:0002143">
    <property type="term" value="P:tRNA wobble position uridine thiolation"/>
    <property type="evidence" value="ECO:0007669"/>
    <property type="project" value="EnsemblFungi"/>
</dbReference>
<feature type="domain" description="Rhodanese" evidence="3">
    <location>
        <begin position="62"/>
        <end position="150"/>
    </location>
</feature>
<evidence type="ECO:0000259" key="3">
    <source>
        <dbReference type="PROSITE" id="PS50206"/>
    </source>
</evidence>
<dbReference type="InParanoid" id="A5DJX6"/>
<dbReference type="HOGENOM" id="CLU_031618_3_1_1"/>
<dbReference type="Gene3D" id="3.40.250.10">
    <property type="entry name" value="Rhodanese-like domain"/>
    <property type="match status" value="2"/>
</dbReference>
<dbReference type="Pfam" id="PF00581">
    <property type="entry name" value="Rhodanese"/>
    <property type="match status" value="1"/>
</dbReference>
<sequence length="322" mass="35869">MRNRSFVFTKMSKQLLSTVTPSAFRALLSSSVEGAKVVPLDATWYMPNSPHNGRKQFLEEQRMKGAAFFDLDKVALPDSKYPHMLPPQSVYIQEMSKLGIKNSDTVVVYDKSGIFSGPRVAWTLSLYGHKKVYLMDNYLTYKKAEYPLDNTPVTDVGVPGASTSSYSALSDEEFKTKYSQQVIEYEELLELVKSGQLAKDYFVFDARSKGRFDGTDPEPRPGLSSGHVPSALSLPFGKVLNEDKTYKSGEELQALLQSEYGIDLKNSQSKKGIIVMCGTGVTAVILKLALEIVLGTKLPIRVYDGSWTEWAQRAPSNFIEKV</sequence>
<dbReference type="AlphaFoldDB" id="A5DJX6"/>
<dbReference type="InterPro" id="IPR036873">
    <property type="entry name" value="Rhodanese-like_dom_sf"/>
</dbReference>
<dbReference type="PROSITE" id="PS50206">
    <property type="entry name" value="RHODANESE_3"/>
    <property type="match status" value="2"/>
</dbReference>
<dbReference type="PANTHER" id="PTHR11364:SF27">
    <property type="entry name" value="SULFURTRANSFERASE"/>
    <property type="match status" value="1"/>
</dbReference>
<feature type="domain" description="Rhodanese" evidence="3">
    <location>
        <begin position="197"/>
        <end position="319"/>
    </location>
</feature>
<keyword evidence="2" id="KW-0677">Repeat</keyword>
<keyword evidence="5" id="KW-1185">Reference proteome</keyword>
<dbReference type="FunCoup" id="A5DJX6">
    <property type="interactions" value="448"/>
</dbReference>
<dbReference type="CDD" id="cd01448">
    <property type="entry name" value="TST_Repeat_1"/>
    <property type="match status" value="1"/>
</dbReference>
<evidence type="ECO:0000256" key="1">
    <source>
        <dbReference type="ARBA" id="ARBA00022679"/>
    </source>
</evidence>
<dbReference type="OrthoDB" id="270167at2759"/>
<dbReference type="Proteomes" id="UP000001997">
    <property type="component" value="Unassembled WGS sequence"/>
</dbReference>
<dbReference type="SMART" id="SM00450">
    <property type="entry name" value="RHOD"/>
    <property type="match status" value="2"/>
</dbReference>
<gene>
    <name evidence="4" type="ORF">PGUG_03577</name>
</gene>
<organism evidence="4 5">
    <name type="scientific">Meyerozyma guilliermondii (strain ATCC 6260 / CBS 566 / DSM 6381 / JCM 1539 / NBRC 10279 / NRRL Y-324)</name>
    <name type="common">Yeast</name>
    <name type="synonym">Candida guilliermondii</name>
    <dbReference type="NCBI Taxonomy" id="294746"/>
    <lineage>
        <taxon>Eukaryota</taxon>
        <taxon>Fungi</taxon>
        <taxon>Dikarya</taxon>
        <taxon>Ascomycota</taxon>
        <taxon>Saccharomycotina</taxon>
        <taxon>Pichiomycetes</taxon>
        <taxon>Debaryomycetaceae</taxon>
        <taxon>Meyerozyma</taxon>
    </lineage>
</organism>
<dbReference type="OMA" id="NNNWFAS"/>
<dbReference type="GO" id="GO:0004792">
    <property type="term" value="F:thiosulfate-cyanide sulfurtransferase activity"/>
    <property type="evidence" value="ECO:0007669"/>
    <property type="project" value="EnsemblFungi"/>
</dbReference>
<dbReference type="GeneID" id="5125904"/>
<keyword evidence="1" id="KW-0808">Transferase</keyword>
<dbReference type="InterPro" id="IPR001763">
    <property type="entry name" value="Rhodanese-like_dom"/>
</dbReference>
<dbReference type="CDD" id="cd01449">
    <property type="entry name" value="TST_Repeat_2"/>
    <property type="match status" value="1"/>
</dbReference>
<dbReference type="STRING" id="294746.A5DJX6"/>
<dbReference type="KEGG" id="pgu:PGUG_03577"/>
<dbReference type="EMBL" id="CH408158">
    <property type="protein sequence ID" value="EDK39479.1"/>
    <property type="molecule type" value="Genomic_DNA"/>
</dbReference>
<evidence type="ECO:0000313" key="4">
    <source>
        <dbReference type="EMBL" id="EDK39479.1"/>
    </source>
</evidence>
<dbReference type="PANTHER" id="PTHR11364">
    <property type="entry name" value="THIOSULFATE SULFERTANSFERASE"/>
    <property type="match status" value="1"/>
</dbReference>
<evidence type="ECO:0000313" key="5">
    <source>
        <dbReference type="Proteomes" id="UP000001997"/>
    </source>
</evidence>
<dbReference type="RefSeq" id="XP_001484196.1">
    <property type="nucleotide sequence ID" value="XM_001484146.1"/>
</dbReference>
<name>A5DJX6_PICGU</name>
<dbReference type="InterPro" id="IPR045078">
    <property type="entry name" value="TST/MPST-like"/>
</dbReference>
<protein>
    <recommendedName>
        <fullName evidence="3">Rhodanese domain-containing protein</fullName>
    </recommendedName>
</protein>
<dbReference type="GO" id="GO:0005739">
    <property type="term" value="C:mitochondrion"/>
    <property type="evidence" value="ECO:0007669"/>
    <property type="project" value="TreeGrafter"/>
</dbReference>
<dbReference type="VEuPathDB" id="FungiDB:PGUG_03577"/>
<dbReference type="SUPFAM" id="SSF52821">
    <property type="entry name" value="Rhodanese/Cell cycle control phosphatase"/>
    <property type="match status" value="2"/>
</dbReference>
<evidence type="ECO:0000256" key="2">
    <source>
        <dbReference type="ARBA" id="ARBA00022737"/>
    </source>
</evidence>
<proteinExistence type="predicted"/>
<reference evidence="4 5" key="1">
    <citation type="journal article" date="2009" name="Nature">
        <title>Evolution of pathogenicity and sexual reproduction in eight Candida genomes.</title>
        <authorList>
            <person name="Butler G."/>
            <person name="Rasmussen M.D."/>
            <person name="Lin M.F."/>
            <person name="Santos M.A."/>
            <person name="Sakthikumar S."/>
            <person name="Munro C.A."/>
            <person name="Rheinbay E."/>
            <person name="Grabherr M."/>
            <person name="Forche A."/>
            <person name="Reedy J.L."/>
            <person name="Agrafioti I."/>
            <person name="Arnaud M.B."/>
            <person name="Bates S."/>
            <person name="Brown A.J."/>
            <person name="Brunke S."/>
            <person name="Costanzo M.C."/>
            <person name="Fitzpatrick D.A."/>
            <person name="de Groot P.W."/>
            <person name="Harris D."/>
            <person name="Hoyer L.L."/>
            <person name="Hube B."/>
            <person name="Klis F.M."/>
            <person name="Kodira C."/>
            <person name="Lennard N."/>
            <person name="Logue M.E."/>
            <person name="Martin R."/>
            <person name="Neiman A.M."/>
            <person name="Nikolaou E."/>
            <person name="Quail M.A."/>
            <person name="Quinn J."/>
            <person name="Santos M.C."/>
            <person name="Schmitzberger F.F."/>
            <person name="Sherlock G."/>
            <person name="Shah P."/>
            <person name="Silverstein K.A."/>
            <person name="Skrzypek M.S."/>
            <person name="Soll D."/>
            <person name="Staggs R."/>
            <person name="Stansfield I."/>
            <person name="Stumpf M.P."/>
            <person name="Sudbery P.E."/>
            <person name="Srikantha T."/>
            <person name="Zeng Q."/>
            <person name="Berman J."/>
            <person name="Berriman M."/>
            <person name="Heitman J."/>
            <person name="Gow N.A."/>
            <person name="Lorenz M.C."/>
            <person name="Birren B.W."/>
            <person name="Kellis M."/>
            <person name="Cuomo C.A."/>
        </authorList>
    </citation>
    <scope>NUCLEOTIDE SEQUENCE [LARGE SCALE GENOMIC DNA]</scope>
    <source>
        <strain evidence="5">ATCC 6260 / CBS 566 / DSM 6381 / JCM 1539 / NBRC 10279 / NRRL Y-324</strain>
    </source>
</reference>
<accession>A5DJX6</accession>
<dbReference type="eggNOG" id="KOG1529">
    <property type="taxonomic scope" value="Eukaryota"/>
</dbReference>